<protein>
    <recommendedName>
        <fullName evidence="3">Ecdysone receptor</fullName>
    </recommendedName>
    <alternativeName>
        <fullName evidence="12">20-hydroxy-ecdysone receptor</fullName>
    </alternativeName>
    <alternativeName>
        <fullName evidence="13">EcRH</fullName>
    </alternativeName>
    <alternativeName>
        <fullName evidence="14">Ecdysteroid receptor</fullName>
    </alternativeName>
    <alternativeName>
        <fullName evidence="15">Nuclear receptor subfamily 1 group H member 1</fullName>
    </alternativeName>
</protein>
<dbReference type="Gene3D" id="1.10.565.10">
    <property type="entry name" value="Retinoid X Receptor"/>
    <property type="match status" value="1"/>
</dbReference>
<dbReference type="GO" id="GO:0004879">
    <property type="term" value="F:nuclear receptor activity"/>
    <property type="evidence" value="ECO:0007669"/>
    <property type="project" value="InterPro"/>
</dbReference>
<comment type="similarity">
    <text evidence="2">Belongs to the nuclear hormone receptor family. NR1 subfamily.</text>
</comment>
<dbReference type="CDD" id="cd06938">
    <property type="entry name" value="NR_LBD_EcR"/>
    <property type="match status" value="1"/>
</dbReference>
<dbReference type="EMBL" id="MNPL01008796">
    <property type="protein sequence ID" value="OQR74047.1"/>
    <property type="molecule type" value="Genomic_DNA"/>
</dbReference>
<evidence type="ECO:0000256" key="1">
    <source>
        <dbReference type="ARBA" id="ARBA00004123"/>
    </source>
</evidence>
<evidence type="ECO:0000256" key="8">
    <source>
        <dbReference type="ARBA" id="ARBA00023125"/>
    </source>
</evidence>
<evidence type="ECO:0000256" key="13">
    <source>
        <dbReference type="ARBA" id="ARBA00030794"/>
    </source>
</evidence>
<dbReference type="GO" id="GO:0090575">
    <property type="term" value="C:RNA polymerase II transcription regulator complex"/>
    <property type="evidence" value="ECO:0007669"/>
    <property type="project" value="TreeGrafter"/>
</dbReference>
<dbReference type="SUPFAM" id="SSF48508">
    <property type="entry name" value="Nuclear receptor ligand-binding domain"/>
    <property type="match status" value="1"/>
</dbReference>
<organism evidence="20 21">
    <name type="scientific">Tropilaelaps mercedesae</name>
    <dbReference type="NCBI Taxonomy" id="418985"/>
    <lineage>
        <taxon>Eukaryota</taxon>
        <taxon>Metazoa</taxon>
        <taxon>Ecdysozoa</taxon>
        <taxon>Arthropoda</taxon>
        <taxon>Chelicerata</taxon>
        <taxon>Arachnida</taxon>
        <taxon>Acari</taxon>
        <taxon>Parasitiformes</taxon>
        <taxon>Mesostigmata</taxon>
        <taxon>Gamasina</taxon>
        <taxon>Dermanyssoidea</taxon>
        <taxon>Laelapidae</taxon>
        <taxon>Tropilaelaps</taxon>
    </lineage>
</organism>
<evidence type="ECO:0000256" key="2">
    <source>
        <dbReference type="ARBA" id="ARBA00008092"/>
    </source>
</evidence>
<dbReference type="InterPro" id="IPR050234">
    <property type="entry name" value="Nuclear_hormone_rcpt_NR1"/>
</dbReference>
<sequence length="452" mass="50278">MQEGQGIILDNEVKPALGCPTLGSTRGQPPHAALVASALDANNNNSSSNCGSESSQANVGDSKGVTCSKRSGGSNGFSSAGGPTPRQQEELCLVCGDRASGYHYNALTCEGCKGFFRRSITKNSVYSCKYGDQCDIDMYMRRKCQQCRLRKCLRVGMRPECVVPESQNVIKRQSKKKNDGDQPTSGKNATEVIGLNDESVTALTHVMPQVVPLTPDQESLINKLVYYQLEFESPSAEDVTRVTGFPLGSSEKDNQKRFEHITEITILTVQLIVEFSKRVPGFDSLQREDQITLLKACSSEVMMLRGARKYDVATDSIVFANNQPYTLENYRSASVGDNADALFQFCRNMCNLRVDNAEYALLTAIVIFSERPYLLEPDRVELIQMFYVDTLRMYSENHRNPPGSPSHFAKLLSILTELRTLGNMNSEMCFSLKIKKNKELPPFLAEIWDIQC</sequence>
<keyword evidence="9 16" id="KW-0804">Transcription</keyword>
<dbReference type="InterPro" id="IPR000536">
    <property type="entry name" value="Nucl_hrmn_rcpt_lig-bd"/>
</dbReference>
<dbReference type="PRINTS" id="PR00398">
    <property type="entry name" value="STRDHORMONER"/>
</dbReference>
<dbReference type="GO" id="GO:0008270">
    <property type="term" value="F:zinc ion binding"/>
    <property type="evidence" value="ECO:0007669"/>
    <property type="project" value="UniProtKB-KW"/>
</dbReference>
<feature type="compositionally biased region" description="Low complexity" evidence="17">
    <location>
        <begin position="46"/>
        <end position="58"/>
    </location>
</feature>
<proteinExistence type="inferred from homology"/>
<evidence type="ECO:0000313" key="20">
    <source>
        <dbReference type="EMBL" id="OQR74047.1"/>
    </source>
</evidence>
<evidence type="ECO:0000256" key="14">
    <source>
        <dbReference type="ARBA" id="ARBA00033003"/>
    </source>
</evidence>
<evidence type="ECO:0000256" key="4">
    <source>
        <dbReference type="ARBA" id="ARBA00022723"/>
    </source>
</evidence>
<feature type="domain" description="Nuclear receptor" evidence="18">
    <location>
        <begin position="89"/>
        <end position="164"/>
    </location>
</feature>
<evidence type="ECO:0000256" key="11">
    <source>
        <dbReference type="ARBA" id="ARBA00023242"/>
    </source>
</evidence>
<evidence type="ECO:0000256" key="10">
    <source>
        <dbReference type="ARBA" id="ARBA00023170"/>
    </source>
</evidence>
<dbReference type="Pfam" id="PF00105">
    <property type="entry name" value="zf-C4"/>
    <property type="match status" value="1"/>
</dbReference>
<evidence type="ECO:0000256" key="6">
    <source>
        <dbReference type="ARBA" id="ARBA00022833"/>
    </source>
</evidence>
<evidence type="ECO:0000256" key="5">
    <source>
        <dbReference type="ARBA" id="ARBA00022771"/>
    </source>
</evidence>
<keyword evidence="7 16" id="KW-0805">Transcription regulation</keyword>
<evidence type="ECO:0000256" key="3">
    <source>
        <dbReference type="ARBA" id="ARBA00022052"/>
    </source>
</evidence>
<dbReference type="PANTHER" id="PTHR24082">
    <property type="entry name" value="NUCLEAR HORMONE RECEPTOR"/>
    <property type="match status" value="1"/>
</dbReference>
<dbReference type="STRING" id="418985.A0A1V9XKM0"/>
<comment type="caution">
    <text evidence="20">The sequence shown here is derived from an EMBL/GenBank/DDBJ whole genome shotgun (WGS) entry which is preliminary data.</text>
</comment>
<dbReference type="FunFam" id="3.30.50.10:FF:000031">
    <property type="entry name" value="Ecdysone receptor A1"/>
    <property type="match status" value="1"/>
</dbReference>
<dbReference type="InterPro" id="IPR041889">
    <property type="entry name" value="NR_LBD_EcR"/>
</dbReference>
<dbReference type="PRINTS" id="PR01283">
    <property type="entry name" value="ECDYSTEROIDR"/>
</dbReference>
<dbReference type="PRINTS" id="PR00047">
    <property type="entry name" value="STROIDFINGER"/>
</dbReference>
<evidence type="ECO:0000256" key="7">
    <source>
        <dbReference type="ARBA" id="ARBA00023015"/>
    </source>
</evidence>
<gene>
    <name evidence="20" type="ORF">BIW11_03471</name>
</gene>
<dbReference type="AlphaFoldDB" id="A0A1V9XKM0"/>
<dbReference type="CDD" id="cd07161">
    <property type="entry name" value="NR_DBD_EcR"/>
    <property type="match status" value="1"/>
</dbReference>
<dbReference type="PROSITE" id="PS51843">
    <property type="entry name" value="NR_LBD"/>
    <property type="match status" value="1"/>
</dbReference>
<dbReference type="Proteomes" id="UP000192247">
    <property type="component" value="Unassembled WGS sequence"/>
</dbReference>
<dbReference type="GO" id="GO:0035100">
    <property type="term" value="F:ecdysone binding"/>
    <property type="evidence" value="ECO:0007669"/>
    <property type="project" value="InterPro"/>
</dbReference>
<dbReference type="FunCoup" id="A0A1V9XKM0">
    <property type="interactions" value="41"/>
</dbReference>
<dbReference type="InterPro" id="IPR001723">
    <property type="entry name" value="Nuclear_hrmn_rcpt"/>
</dbReference>
<evidence type="ECO:0000256" key="15">
    <source>
        <dbReference type="ARBA" id="ARBA00033286"/>
    </source>
</evidence>
<dbReference type="OrthoDB" id="5837785at2759"/>
<dbReference type="PROSITE" id="PS00031">
    <property type="entry name" value="NUCLEAR_REC_DBD_1"/>
    <property type="match status" value="1"/>
</dbReference>
<dbReference type="InterPro" id="IPR001628">
    <property type="entry name" value="Znf_hrmn_rcpt"/>
</dbReference>
<name>A0A1V9XKM0_9ACAR</name>
<dbReference type="Pfam" id="PF00104">
    <property type="entry name" value="Hormone_recep"/>
    <property type="match status" value="1"/>
</dbReference>
<keyword evidence="8 16" id="KW-0238">DNA-binding</keyword>
<dbReference type="SMART" id="SM00430">
    <property type="entry name" value="HOLI"/>
    <property type="match status" value="1"/>
</dbReference>
<feature type="region of interest" description="Disordered" evidence="17">
    <location>
        <begin position="168"/>
        <end position="189"/>
    </location>
</feature>
<keyword evidence="11 16" id="KW-0539">Nucleus</keyword>
<dbReference type="GO" id="GO:0030154">
    <property type="term" value="P:cell differentiation"/>
    <property type="evidence" value="ECO:0007669"/>
    <property type="project" value="TreeGrafter"/>
</dbReference>
<dbReference type="SMART" id="SM00399">
    <property type="entry name" value="ZnF_C4"/>
    <property type="match status" value="1"/>
</dbReference>
<dbReference type="PROSITE" id="PS51030">
    <property type="entry name" value="NUCLEAR_REC_DBD_2"/>
    <property type="match status" value="1"/>
</dbReference>
<evidence type="ECO:0000256" key="16">
    <source>
        <dbReference type="RuleBase" id="RU004334"/>
    </source>
</evidence>
<dbReference type="InterPro" id="IPR013088">
    <property type="entry name" value="Znf_NHR/GATA"/>
</dbReference>
<reference evidence="20 21" key="1">
    <citation type="journal article" date="2017" name="Gigascience">
        <title>Draft genome of the honey bee ectoparasitic mite, Tropilaelaps mercedesae, is shaped by the parasitic life history.</title>
        <authorList>
            <person name="Dong X."/>
            <person name="Armstrong S.D."/>
            <person name="Xia D."/>
            <person name="Makepeace B.L."/>
            <person name="Darby A.C."/>
            <person name="Kadowaki T."/>
        </authorList>
    </citation>
    <scope>NUCLEOTIDE SEQUENCE [LARGE SCALE GENOMIC DNA]</scope>
    <source>
        <strain evidence="20">Wuxi-XJTLU</strain>
    </source>
</reference>
<evidence type="ECO:0000259" key="18">
    <source>
        <dbReference type="PROSITE" id="PS51030"/>
    </source>
</evidence>
<evidence type="ECO:0000256" key="17">
    <source>
        <dbReference type="SAM" id="MobiDB-lite"/>
    </source>
</evidence>
<keyword evidence="6 16" id="KW-0862">Zinc</keyword>
<keyword evidence="10 16" id="KW-0675">Receptor</keyword>
<dbReference type="FunFam" id="1.10.565.10:FF:000030">
    <property type="entry name" value="Ecdysone receptor (Isoform A)"/>
    <property type="match status" value="1"/>
</dbReference>
<keyword evidence="21" id="KW-1185">Reference proteome</keyword>
<evidence type="ECO:0000259" key="19">
    <source>
        <dbReference type="PROSITE" id="PS51843"/>
    </source>
</evidence>
<evidence type="ECO:0000313" key="21">
    <source>
        <dbReference type="Proteomes" id="UP000192247"/>
    </source>
</evidence>
<evidence type="ECO:0000256" key="12">
    <source>
        <dbReference type="ARBA" id="ARBA00029963"/>
    </source>
</evidence>
<dbReference type="GO" id="GO:0035076">
    <property type="term" value="P:ecdysone receptor signaling pathway"/>
    <property type="evidence" value="ECO:0007669"/>
    <property type="project" value="InterPro"/>
</dbReference>
<dbReference type="InterPro" id="IPR035500">
    <property type="entry name" value="NHR-like_dom_sf"/>
</dbReference>
<evidence type="ECO:0000256" key="9">
    <source>
        <dbReference type="ARBA" id="ARBA00023163"/>
    </source>
</evidence>
<dbReference type="Gene3D" id="3.30.50.10">
    <property type="entry name" value="Erythroid Transcription Factor GATA-1, subunit A"/>
    <property type="match status" value="1"/>
</dbReference>
<feature type="region of interest" description="Disordered" evidence="17">
    <location>
        <begin position="46"/>
        <end position="85"/>
    </location>
</feature>
<feature type="domain" description="NR LBD" evidence="19">
    <location>
        <begin position="216"/>
        <end position="451"/>
    </location>
</feature>
<dbReference type="PANTHER" id="PTHR24082:SF507">
    <property type="entry name" value="BILE ACID RECEPTOR-RELATED"/>
    <property type="match status" value="1"/>
</dbReference>
<keyword evidence="5 16" id="KW-0863">Zinc-finger</keyword>
<dbReference type="InterPro" id="IPR003069">
    <property type="entry name" value="Ecdystd_rcpt"/>
</dbReference>
<dbReference type="InParanoid" id="A0A1V9XKM0"/>
<comment type="subcellular location">
    <subcellularLocation>
        <location evidence="1 16">Nucleus</location>
    </subcellularLocation>
</comment>
<accession>A0A1V9XKM0</accession>
<dbReference type="GO" id="GO:0000122">
    <property type="term" value="P:negative regulation of transcription by RNA polymerase II"/>
    <property type="evidence" value="ECO:0007669"/>
    <property type="project" value="TreeGrafter"/>
</dbReference>
<keyword evidence="4 16" id="KW-0479">Metal-binding</keyword>
<dbReference type="SUPFAM" id="SSF57716">
    <property type="entry name" value="Glucocorticoid receptor-like (DNA-binding domain)"/>
    <property type="match status" value="1"/>
</dbReference>
<dbReference type="GO" id="GO:0000978">
    <property type="term" value="F:RNA polymerase II cis-regulatory region sequence-specific DNA binding"/>
    <property type="evidence" value="ECO:0007669"/>
    <property type="project" value="TreeGrafter"/>
</dbReference>
<dbReference type="GO" id="GO:0045944">
    <property type="term" value="P:positive regulation of transcription by RNA polymerase II"/>
    <property type="evidence" value="ECO:0007669"/>
    <property type="project" value="TreeGrafter"/>
</dbReference>